<dbReference type="AlphaFoldDB" id="L9V7I4"/>
<evidence type="ECO:0000256" key="1">
    <source>
        <dbReference type="ARBA" id="ARBA00023229"/>
    </source>
</evidence>
<organism evidence="2 3">
    <name type="scientific">Natrialba magadii (strain ATCC 43099 / DSM 3394 / CCM 3739 / CIP 104546 / IAM 13178 / JCM 8861 / NBRC 102185 / NCIMB 2190 / MS3)</name>
    <name type="common">Natronobacterium magadii</name>
    <dbReference type="NCBI Taxonomy" id="547559"/>
    <lineage>
        <taxon>Archaea</taxon>
        <taxon>Methanobacteriati</taxon>
        <taxon>Methanobacteriota</taxon>
        <taxon>Stenosarchaea group</taxon>
        <taxon>Halobacteria</taxon>
        <taxon>Halobacteriales</taxon>
        <taxon>Natrialbaceae</taxon>
        <taxon>Natrialba</taxon>
    </lineage>
</organism>
<dbReference type="Proteomes" id="UP000011543">
    <property type="component" value="Unassembled WGS sequence"/>
</dbReference>
<proteinExistence type="predicted"/>
<keyword evidence="1" id="KW-0414">Isoprene biosynthesis</keyword>
<dbReference type="Gene3D" id="3.40.47.10">
    <property type="match status" value="1"/>
</dbReference>
<comment type="caution">
    <text evidence="2">The sequence shown here is derived from an EMBL/GenBank/DDBJ whole genome shotgun (WGS) entry which is preliminary data.</text>
</comment>
<reference evidence="2 3" key="1">
    <citation type="journal article" date="2014" name="PLoS Genet.">
        <title>Phylogenetically driven sequencing of extremely halophilic archaea reveals strategies for static and dynamic osmo-response.</title>
        <authorList>
            <person name="Becker E.A."/>
            <person name="Seitzer P.M."/>
            <person name="Tritt A."/>
            <person name="Larsen D."/>
            <person name="Krusor M."/>
            <person name="Yao A.I."/>
            <person name="Wu D."/>
            <person name="Madern D."/>
            <person name="Eisen J.A."/>
            <person name="Darling A.E."/>
            <person name="Facciotti M.T."/>
        </authorList>
    </citation>
    <scope>NUCLEOTIDE SEQUENCE [LARGE SCALE GENOMIC DNA]</scope>
    <source>
        <strain evidence="3">ATCC 43099 / DSM 3394 / CCM 3739 / CIP 104546 / IAM 13178 / JCM 8861 / NBRC 102185 / NCIMB 2190 / MS3</strain>
    </source>
</reference>
<dbReference type="GO" id="GO:0008299">
    <property type="term" value="P:isoprenoid biosynthetic process"/>
    <property type="evidence" value="ECO:0007669"/>
    <property type="project" value="UniProtKB-KW"/>
</dbReference>
<sequence length="85" mass="9021">MVAITAVGAYAPRFRIMAEEFADAWGHFQASGISEKAVPAADEDALTMGYEAATRALESADLTGEAIDWLGFASSRPPLAEEDLT</sequence>
<protein>
    <submittedName>
        <fullName evidence="2">Uncharacterized protein</fullName>
    </submittedName>
</protein>
<evidence type="ECO:0000313" key="2">
    <source>
        <dbReference type="EMBL" id="ELY32967.1"/>
    </source>
</evidence>
<name>L9V7I4_NATMM</name>
<dbReference type="EMBL" id="AOHS01000011">
    <property type="protein sequence ID" value="ELY32967.1"/>
    <property type="molecule type" value="Genomic_DNA"/>
</dbReference>
<dbReference type="SUPFAM" id="SSF53901">
    <property type="entry name" value="Thiolase-like"/>
    <property type="match status" value="1"/>
</dbReference>
<accession>L9V7I4</accession>
<evidence type="ECO:0000313" key="3">
    <source>
        <dbReference type="Proteomes" id="UP000011543"/>
    </source>
</evidence>
<feature type="non-terminal residue" evidence="2">
    <location>
        <position position="85"/>
    </location>
</feature>
<dbReference type="GO" id="GO:0016746">
    <property type="term" value="F:acyltransferase activity"/>
    <property type="evidence" value="ECO:0007669"/>
    <property type="project" value="InterPro"/>
</dbReference>
<gene>
    <name evidence="2" type="ORF">C500_03394</name>
</gene>
<dbReference type="InterPro" id="IPR016039">
    <property type="entry name" value="Thiolase-like"/>
</dbReference>